<comment type="similarity">
    <text evidence="2">Belongs to the intradiol ring-cleavage dioxygenase family.</text>
</comment>
<reference evidence="9 10" key="1">
    <citation type="submission" date="2018-01" db="EMBL/GenBank/DDBJ databases">
        <title>Harnessing the power of phylogenomics to disentangle the directionality and signatures of interkingdom host jumping in the parasitic fungal genus Tolypocladium.</title>
        <authorList>
            <person name="Quandt C.A."/>
            <person name="Patterson W."/>
            <person name="Spatafora J.W."/>
        </authorList>
    </citation>
    <scope>NUCLEOTIDE SEQUENCE [LARGE SCALE GENOMIC DNA]</scope>
    <source>
        <strain evidence="9 10">NRBC 100945</strain>
    </source>
</reference>
<dbReference type="EMBL" id="PKSG01000689">
    <property type="protein sequence ID" value="POR33387.1"/>
    <property type="molecule type" value="Genomic_DNA"/>
</dbReference>
<proteinExistence type="inferred from homology"/>
<evidence type="ECO:0008006" key="11">
    <source>
        <dbReference type="Google" id="ProtNLM"/>
    </source>
</evidence>
<evidence type="ECO:0000256" key="5">
    <source>
        <dbReference type="ARBA" id="ARBA00023002"/>
    </source>
</evidence>
<dbReference type="GO" id="GO:0018576">
    <property type="term" value="F:catechol 1,2-dioxygenase activity"/>
    <property type="evidence" value="ECO:0007669"/>
    <property type="project" value="InterPro"/>
</dbReference>
<feature type="domain" description="Intradiol ring-cleavage dioxygenases" evidence="7">
    <location>
        <begin position="120"/>
        <end position="300"/>
    </location>
</feature>
<evidence type="ECO:0000256" key="2">
    <source>
        <dbReference type="ARBA" id="ARBA00007825"/>
    </source>
</evidence>
<comment type="caution">
    <text evidence="9">The sequence shown here is derived from an EMBL/GenBank/DDBJ whole genome shotgun (WGS) entry which is preliminary data.</text>
</comment>
<evidence type="ECO:0000256" key="3">
    <source>
        <dbReference type="ARBA" id="ARBA00022723"/>
    </source>
</evidence>
<evidence type="ECO:0000259" key="8">
    <source>
        <dbReference type="Pfam" id="PF04444"/>
    </source>
</evidence>
<dbReference type="PANTHER" id="PTHR33711">
    <property type="entry name" value="DIOXYGENASE, PUTATIVE (AFU_ORTHOLOGUE AFUA_2G02910)-RELATED"/>
    <property type="match status" value="1"/>
</dbReference>
<dbReference type="InterPro" id="IPR000627">
    <property type="entry name" value="Intradiol_dOase_C"/>
</dbReference>
<dbReference type="Pfam" id="PF00775">
    <property type="entry name" value="Dioxygenase_C"/>
    <property type="match status" value="1"/>
</dbReference>
<evidence type="ECO:0000256" key="1">
    <source>
        <dbReference type="ARBA" id="ARBA00001965"/>
    </source>
</evidence>
<keyword evidence="5" id="KW-0560">Oxidoreductase</keyword>
<dbReference type="AlphaFoldDB" id="A0A2S4KT80"/>
<protein>
    <recommendedName>
        <fullName evidence="11">Catechol 1,2-dioxygenase</fullName>
    </recommendedName>
</protein>
<dbReference type="STRING" id="94208.A0A2S4KT80"/>
<evidence type="ECO:0000259" key="7">
    <source>
        <dbReference type="Pfam" id="PF00775"/>
    </source>
</evidence>
<sequence length="513" mass="57897">MTSNGANDTNAAQASTSKFDPNFTQHVINLMSPETKPRHREILTSLIRHMHDFCREVELTQDEWVFGVNYINSLGQAYEKNRNETWRVCDVLGIESLVDEINHTITTDDGKAPTSSSILGPFWSPETPFRDLGASVVQDMPKDGKAQLTYFHGVIRDVDTGDGIPDAVFDMWQASTNGKYDVFDPENQTRHNLRGKFRTNEKGEFWFYCLKPTEYAIDNSGPSGELLKIMGRHPYRPAHIHMMVTHPDYVGVTAQLYPNDDPYLETDTVCAVKDDLLLDFKPIDNDPNGAVLDVEYNVRLISKKYKPDSTMMMTNANQDKAEQGRLLGTLLELREKSLSVYDVASILESKTLPWYSIHRDFWKLDNSRAPPGPIPGNEYHAIYPRINADPAAWAGTLRFDPCHRSAAAGIQTLGPLIIPFKHIKDHDSVADGNKSLYEAAALIRDLWPDAEIGLPIRRFKGTRLTDAKAPEYRISSKRLNSEVSAMQSLSRVPNGHFLDIQGLDVHHSLPRLY</sequence>
<dbReference type="SUPFAM" id="SSF49482">
    <property type="entry name" value="Aromatic compound dioxygenase"/>
    <property type="match status" value="1"/>
</dbReference>
<comment type="cofactor">
    <cofactor evidence="1">
        <name>Fe(3+)</name>
        <dbReference type="ChEBI" id="CHEBI:29034"/>
    </cofactor>
</comment>
<evidence type="ECO:0000256" key="4">
    <source>
        <dbReference type="ARBA" id="ARBA00022964"/>
    </source>
</evidence>
<dbReference type="InterPro" id="IPR015889">
    <property type="entry name" value="Intradiol_dOase_core"/>
</dbReference>
<keyword evidence="4" id="KW-0223">Dioxygenase</keyword>
<feature type="domain" description="Catechol dioxygenase N-terminal" evidence="8">
    <location>
        <begin position="37"/>
        <end position="106"/>
    </location>
</feature>
<dbReference type="OrthoDB" id="5238185at2759"/>
<keyword evidence="3" id="KW-0479">Metal-binding</keyword>
<dbReference type="Gene3D" id="2.60.130.10">
    <property type="entry name" value="Aromatic compound dioxygenase"/>
    <property type="match status" value="1"/>
</dbReference>
<keyword evidence="6" id="KW-0408">Iron</keyword>
<dbReference type="InterPro" id="IPR050770">
    <property type="entry name" value="Intradiol_RC_Dioxygenase"/>
</dbReference>
<dbReference type="PANTHER" id="PTHR33711:SF5">
    <property type="entry name" value="INTRADIOL RING-CLEAVAGE DIOXYGENASE PRCA"/>
    <property type="match status" value="1"/>
</dbReference>
<dbReference type="Proteomes" id="UP000237481">
    <property type="component" value="Unassembled WGS sequence"/>
</dbReference>
<keyword evidence="10" id="KW-1185">Reference proteome</keyword>
<accession>A0A2S4KT80</accession>
<dbReference type="InterPro" id="IPR007535">
    <property type="entry name" value="Catechol_dOase_N"/>
</dbReference>
<evidence type="ECO:0000256" key="6">
    <source>
        <dbReference type="ARBA" id="ARBA00023004"/>
    </source>
</evidence>
<dbReference type="GO" id="GO:0009712">
    <property type="term" value="P:catechol-containing compound metabolic process"/>
    <property type="evidence" value="ECO:0007669"/>
    <property type="project" value="InterPro"/>
</dbReference>
<gene>
    <name evidence="9" type="ORF">TPAR_06422</name>
</gene>
<evidence type="ECO:0000313" key="10">
    <source>
        <dbReference type="Proteomes" id="UP000237481"/>
    </source>
</evidence>
<name>A0A2S4KT80_9HYPO</name>
<organism evidence="9 10">
    <name type="scientific">Tolypocladium paradoxum</name>
    <dbReference type="NCBI Taxonomy" id="94208"/>
    <lineage>
        <taxon>Eukaryota</taxon>
        <taxon>Fungi</taxon>
        <taxon>Dikarya</taxon>
        <taxon>Ascomycota</taxon>
        <taxon>Pezizomycotina</taxon>
        <taxon>Sordariomycetes</taxon>
        <taxon>Hypocreomycetidae</taxon>
        <taxon>Hypocreales</taxon>
        <taxon>Ophiocordycipitaceae</taxon>
        <taxon>Tolypocladium</taxon>
    </lineage>
</organism>
<dbReference type="GO" id="GO:0008199">
    <property type="term" value="F:ferric iron binding"/>
    <property type="evidence" value="ECO:0007669"/>
    <property type="project" value="InterPro"/>
</dbReference>
<dbReference type="Pfam" id="PF04444">
    <property type="entry name" value="Dioxygenase_N"/>
    <property type="match status" value="1"/>
</dbReference>
<evidence type="ECO:0000313" key="9">
    <source>
        <dbReference type="EMBL" id="POR33387.1"/>
    </source>
</evidence>